<comment type="caution">
    <text evidence="1">The sequence shown here is derived from an EMBL/GenBank/DDBJ whole genome shotgun (WGS) entry which is preliminary data.</text>
</comment>
<dbReference type="AlphaFoldDB" id="A0A1W0B7L8"/>
<dbReference type="Proteomes" id="UP000188836">
    <property type="component" value="Unassembled WGS sequence"/>
</dbReference>
<dbReference type="STRING" id="1538463.B0T36_24785"/>
<keyword evidence="2" id="KW-1185">Reference proteome</keyword>
<gene>
    <name evidence="1" type="ORF">B0T46_24480</name>
</gene>
<protein>
    <submittedName>
        <fullName evidence="1">Uncharacterized protein</fullName>
    </submittedName>
</protein>
<evidence type="ECO:0000313" key="1">
    <source>
        <dbReference type="EMBL" id="ONM46151.1"/>
    </source>
</evidence>
<accession>A0A1W0B7L8</accession>
<reference evidence="1 2" key="1">
    <citation type="journal article" date="2016" name="Antonie Van Leeuwenhoek">
        <title>Nocardia donostiensis sp. nov., isolated from human respiratory specimens.</title>
        <authorList>
            <person name="Ercibengoa M."/>
            <person name="Bell M."/>
            <person name="Marimon J.M."/>
            <person name="Humrighouse B."/>
            <person name="Klenk H.P."/>
            <person name="Potter G."/>
            <person name="Perez-Trallero E."/>
        </authorList>
    </citation>
    <scope>NUCLEOTIDE SEQUENCE [LARGE SCALE GENOMIC DNA]</scope>
    <source>
        <strain evidence="1 2">X1655</strain>
    </source>
</reference>
<name>A0A1W0B7L8_9NOCA</name>
<evidence type="ECO:0000313" key="2">
    <source>
        <dbReference type="Proteomes" id="UP000188836"/>
    </source>
</evidence>
<sequence>MLGMFSVINGRRMGVREAFADVDACYGATDHGTTYGVPARARSRKFLVLVSARLRADRVGCE</sequence>
<organism evidence="1 2">
    <name type="scientific">Nocardia donostiensis</name>
    <dbReference type="NCBI Taxonomy" id="1538463"/>
    <lineage>
        <taxon>Bacteria</taxon>
        <taxon>Bacillati</taxon>
        <taxon>Actinomycetota</taxon>
        <taxon>Actinomycetes</taxon>
        <taxon>Mycobacteriales</taxon>
        <taxon>Nocardiaceae</taxon>
        <taxon>Nocardia</taxon>
    </lineage>
</organism>
<dbReference type="EMBL" id="MUMY01000030">
    <property type="protein sequence ID" value="ONM46151.1"/>
    <property type="molecule type" value="Genomic_DNA"/>
</dbReference>
<proteinExistence type="predicted"/>